<keyword evidence="6" id="KW-0805">Transcription regulation</keyword>
<comment type="caution">
    <text evidence="13">The sequence shown here is derived from an EMBL/GenBank/DDBJ whole genome shotgun (WGS) entry which is preliminary data.</text>
</comment>
<evidence type="ECO:0000256" key="10">
    <source>
        <dbReference type="PROSITE-ProRule" id="PRU00042"/>
    </source>
</evidence>
<dbReference type="GO" id="GO:0008270">
    <property type="term" value="F:zinc ion binding"/>
    <property type="evidence" value="ECO:0007669"/>
    <property type="project" value="UniProtKB-KW"/>
</dbReference>
<dbReference type="FunFam" id="3.30.160.60:FF:000125">
    <property type="entry name" value="Putative zinc finger protein 143"/>
    <property type="match status" value="1"/>
</dbReference>
<dbReference type="KEGG" id="mrr:Moror_14077"/>
<sequence length="316" mass="35477">MWGNCQARFSTSEQLIEHVNTQHLTLPQLVPEQQQISCLWRDCHELFPDLVSTSGVHSDLGSLATHLLENHLNYSTTTPGSSQQENHSTDDTAQNVSEEASSRSVTPVNTDTEAGTSHPHHECSGSHTCHWEACGKTFNSCLELTEHLTAVHVGSGKPHYECLWKDCTRNGTNCFTSKQKICRHLQSHTGHRPFQCKVCHQNFSEAATLQQHMRRHTQEKPYVCDYPGCGKAFAITGALTIHKRTHNGHKPFKCTYCDRAFSESSNLSKHLRTHTGARPYICSEPDCKKSFARPDQLTRHMNVHKKKAITNRGNAG</sequence>
<keyword evidence="4 10" id="KW-0863">Zinc-finger</keyword>
<feature type="region of interest" description="Disordered" evidence="11">
    <location>
        <begin position="74"/>
        <end position="125"/>
    </location>
</feature>
<dbReference type="GO" id="GO:0000978">
    <property type="term" value="F:RNA polymerase II cis-regulatory region sequence-specific DNA binding"/>
    <property type="evidence" value="ECO:0007669"/>
    <property type="project" value="TreeGrafter"/>
</dbReference>
<dbReference type="EMBL" id="AWSO01000118">
    <property type="protein sequence ID" value="ESK94910.1"/>
    <property type="molecule type" value="Genomic_DNA"/>
</dbReference>
<dbReference type="PANTHER" id="PTHR19818:SF139">
    <property type="entry name" value="PAIR-RULE PROTEIN ODD-PAIRED"/>
    <property type="match status" value="1"/>
</dbReference>
<dbReference type="PROSITE" id="PS50157">
    <property type="entry name" value="ZINC_FINGER_C2H2_2"/>
    <property type="match status" value="6"/>
</dbReference>
<dbReference type="InterPro" id="IPR050329">
    <property type="entry name" value="GLI_C2H2-zinc-finger"/>
</dbReference>
<evidence type="ECO:0000256" key="1">
    <source>
        <dbReference type="ARBA" id="ARBA00004123"/>
    </source>
</evidence>
<keyword evidence="3" id="KW-0677">Repeat</keyword>
<evidence type="ECO:0000256" key="9">
    <source>
        <dbReference type="ARBA" id="ARBA00023242"/>
    </source>
</evidence>
<keyword evidence="9" id="KW-0539">Nucleus</keyword>
<dbReference type="SMART" id="SM00355">
    <property type="entry name" value="ZnF_C2H2"/>
    <property type="match status" value="7"/>
</dbReference>
<dbReference type="PROSITE" id="PS00028">
    <property type="entry name" value="ZINC_FINGER_C2H2_1"/>
    <property type="match status" value="5"/>
</dbReference>
<evidence type="ECO:0000256" key="11">
    <source>
        <dbReference type="SAM" id="MobiDB-lite"/>
    </source>
</evidence>
<evidence type="ECO:0000259" key="12">
    <source>
        <dbReference type="PROSITE" id="PS50157"/>
    </source>
</evidence>
<dbReference type="FunFam" id="3.30.160.60:FF:000072">
    <property type="entry name" value="zinc finger protein 143 isoform X1"/>
    <property type="match status" value="1"/>
</dbReference>
<dbReference type="GO" id="GO:0005634">
    <property type="term" value="C:nucleus"/>
    <property type="evidence" value="ECO:0007669"/>
    <property type="project" value="UniProtKB-SubCell"/>
</dbReference>
<evidence type="ECO:0000256" key="7">
    <source>
        <dbReference type="ARBA" id="ARBA00023125"/>
    </source>
</evidence>
<comment type="subcellular location">
    <subcellularLocation>
        <location evidence="1">Nucleus</location>
    </subcellularLocation>
</comment>
<dbReference type="PANTHER" id="PTHR19818">
    <property type="entry name" value="ZINC FINGER PROTEIN ZIC AND GLI"/>
    <property type="match status" value="1"/>
</dbReference>
<feature type="domain" description="C2H2-type" evidence="12">
    <location>
        <begin position="252"/>
        <end position="279"/>
    </location>
</feature>
<organism evidence="13 14">
    <name type="scientific">Moniliophthora roreri (strain MCA 2997)</name>
    <name type="common">Cocoa frosty pod rot fungus</name>
    <name type="synonym">Crinipellis roreri</name>
    <dbReference type="NCBI Taxonomy" id="1381753"/>
    <lineage>
        <taxon>Eukaryota</taxon>
        <taxon>Fungi</taxon>
        <taxon>Dikarya</taxon>
        <taxon>Basidiomycota</taxon>
        <taxon>Agaricomycotina</taxon>
        <taxon>Agaricomycetes</taxon>
        <taxon>Agaricomycetidae</taxon>
        <taxon>Agaricales</taxon>
        <taxon>Marasmiineae</taxon>
        <taxon>Marasmiaceae</taxon>
        <taxon>Moniliophthora</taxon>
    </lineage>
</organism>
<dbReference type="Pfam" id="PF00096">
    <property type="entry name" value="zf-C2H2"/>
    <property type="match status" value="4"/>
</dbReference>
<dbReference type="SUPFAM" id="SSF57667">
    <property type="entry name" value="beta-beta-alpha zinc fingers"/>
    <property type="match status" value="4"/>
</dbReference>
<keyword evidence="8" id="KW-0804">Transcription</keyword>
<evidence type="ECO:0000256" key="2">
    <source>
        <dbReference type="ARBA" id="ARBA00022723"/>
    </source>
</evidence>
<evidence type="ECO:0000256" key="3">
    <source>
        <dbReference type="ARBA" id="ARBA00022737"/>
    </source>
</evidence>
<dbReference type="Proteomes" id="UP000017559">
    <property type="component" value="Unassembled WGS sequence"/>
</dbReference>
<feature type="domain" description="C2H2-type" evidence="12">
    <location>
        <begin position="194"/>
        <end position="221"/>
    </location>
</feature>
<evidence type="ECO:0000256" key="4">
    <source>
        <dbReference type="ARBA" id="ARBA00022771"/>
    </source>
</evidence>
<evidence type="ECO:0000313" key="13">
    <source>
        <dbReference type="EMBL" id="ESK94910.1"/>
    </source>
</evidence>
<gene>
    <name evidence="13" type="ORF">Moror_14077</name>
</gene>
<feature type="domain" description="C2H2-type" evidence="12">
    <location>
        <begin position="165"/>
        <end position="193"/>
    </location>
</feature>
<accession>V2XQU0</accession>
<keyword evidence="2" id="KW-0479">Metal-binding</keyword>
<name>V2XQU0_MONRO</name>
<dbReference type="Gene3D" id="3.30.160.60">
    <property type="entry name" value="Classic Zinc Finger"/>
    <property type="match status" value="7"/>
</dbReference>
<dbReference type="HOGENOM" id="CLU_029481_1_0_1"/>
<evidence type="ECO:0000313" key="14">
    <source>
        <dbReference type="Proteomes" id="UP000017559"/>
    </source>
</evidence>
<protein>
    <submittedName>
        <fullName evidence="13">Zinc finger protein 169</fullName>
    </submittedName>
</protein>
<dbReference type="FunFam" id="3.30.160.60:FF:000325">
    <property type="entry name" value="ZFP90 zinc finger protein"/>
    <property type="match status" value="1"/>
</dbReference>
<keyword evidence="5" id="KW-0862">Zinc</keyword>
<dbReference type="InterPro" id="IPR013087">
    <property type="entry name" value="Znf_C2H2_type"/>
</dbReference>
<dbReference type="GO" id="GO:0000981">
    <property type="term" value="F:DNA-binding transcription factor activity, RNA polymerase II-specific"/>
    <property type="evidence" value="ECO:0007669"/>
    <property type="project" value="UniProtKB-ARBA"/>
</dbReference>
<dbReference type="OrthoDB" id="3437960at2759"/>
<evidence type="ECO:0000256" key="8">
    <source>
        <dbReference type="ARBA" id="ARBA00023163"/>
    </source>
</evidence>
<reference evidence="13 14" key="1">
    <citation type="journal article" date="2014" name="BMC Genomics">
        <title>Genome and secretome analysis of the hemibiotrophic fungal pathogen, Moniliophthora roreri, which causes frosty pod rot disease of cacao: mechanisms of the biotrophic and necrotrophic phases.</title>
        <authorList>
            <person name="Meinhardt L.W."/>
            <person name="Costa G.G.L."/>
            <person name="Thomazella D.P.T."/>
            <person name="Teixeira P.J.P.L."/>
            <person name="Carazzolle M.F."/>
            <person name="Schuster S.C."/>
            <person name="Carlson J.E."/>
            <person name="Guiltinan M.J."/>
            <person name="Mieczkowski P."/>
            <person name="Farmer A."/>
            <person name="Ramaraj T."/>
            <person name="Crozier J."/>
            <person name="Davis R.E."/>
            <person name="Shao J."/>
            <person name="Melnick R.L."/>
            <person name="Pereira G.A.G."/>
            <person name="Bailey B.A."/>
        </authorList>
    </citation>
    <scope>NUCLEOTIDE SEQUENCE [LARGE SCALE GENOMIC DNA]</scope>
    <source>
        <strain evidence="13 14">MCA 2997</strain>
    </source>
</reference>
<dbReference type="InterPro" id="IPR036236">
    <property type="entry name" value="Znf_C2H2_sf"/>
</dbReference>
<dbReference type="GO" id="GO:0045944">
    <property type="term" value="P:positive regulation of transcription by RNA polymerase II"/>
    <property type="evidence" value="ECO:0007669"/>
    <property type="project" value="UniProtKB-ARBA"/>
</dbReference>
<evidence type="ECO:0000256" key="6">
    <source>
        <dbReference type="ARBA" id="ARBA00023015"/>
    </source>
</evidence>
<feature type="domain" description="C2H2-type" evidence="12">
    <location>
        <begin position="280"/>
        <end position="309"/>
    </location>
</feature>
<dbReference type="FunFam" id="3.30.160.60:FF:000032">
    <property type="entry name" value="Krueppel-like factor 4"/>
    <property type="match status" value="1"/>
</dbReference>
<proteinExistence type="predicted"/>
<evidence type="ECO:0000256" key="5">
    <source>
        <dbReference type="ARBA" id="ARBA00022833"/>
    </source>
</evidence>
<dbReference type="AlphaFoldDB" id="V2XQU0"/>
<keyword evidence="7" id="KW-0238">DNA-binding</keyword>
<keyword evidence="14" id="KW-1185">Reference proteome</keyword>
<feature type="compositionally biased region" description="Polar residues" evidence="11">
    <location>
        <begin position="74"/>
        <end position="115"/>
    </location>
</feature>
<feature type="domain" description="C2H2-type" evidence="12">
    <location>
        <begin position="222"/>
        <end position="251"/>
    </location>
</feature>
<feature type="domain" description="C2H2-type" evidence="12">
    <location>
        <begin position="127"/>
        <end position="157"/>
    </location>
</feature>